<reference evidence="1 2" key="1">
    <citation type="submission" date="2020-10" db="EMBL/GenBank/DDBJ databases">
        <authorList>
            <person name="Castelo-Branco R."/>
            <person name="Eusebio N."/>
            <person name="Adriana R."/>
            <person name="Vieira A."/>
            <person name="Brugerolle De Fraissinette N."/>
            <person name="Rezende De Castro R."/>
            <person name="Schneider M.P."/>
            <person name="Vasconcelos V."/>
            <person name="Leao P.N."/>
        </authorList>
    </citation>
    <scope>NUCLEOTIDE SEQUENCE [LARGE SCALE GENOMIC DNA]</scope>
    <source>
        <strain evidence="1 2">LEGE 06226</strain>
    </source>
</reference>
<accession>A0ABR9UK01</accession>
<dbReference type="EMBL" id="JADEWU010000124">
    <property type="protein sequence ID" value="MBE9146780.1"/>
    <property type="molecule type" value="Genomic_DNA"/>
</dbReference>
<dbReference type="PANTHER" id="PTHR13774">
    <property type="entry name" value="PHENAZINE BIOSYNTHESIS PROTEIN"/>
    <property type="match status" value="1"/>
</dbReference>
<dbReference type="Gene3D" id="3.10.310.10">
    <property type="entry name" value="Diaminopimelate Epimerase, Chain A, domain 1"/>
    <property type="match status" value="2"/>
</dbReference>
<organism evidence="1 2">
    <name type="scientific">Planktothrix mougeotii LEGE 06226</name>
    <dbReference type="NCBI Taxonomy" id="1828728"/>
    <lineage>
        <taxon>Bacteria</taxon>
        <taxon>Bacillati</taxon>
        <taxon>Cyanobacteriota</taxon>
        <taxon>Cyanophyceae</taxon>
        <taxon>Oscillatoriophycideae</taxon>
        <taxon>Oscillatoriales</taxon>
        <taxon>Microcoleaceae</taxon>
        <taxon>Planktothrix</taxon>
    </lineage>
</organism>
<sequence>MKFSIVDVFAETKYSGNQLAVIWGEGVELLSDGEMLKIAQEMNYSETTFIGASETTNGGYPVRIFTPKRELPFAGHPTLGTAYIIQQDIIKTSVEQVILNLAVGQIPVTWKTSDEGKQILWMRQNSPEFRQTYDRDVLASVLDLEETDFDDRYPIQVVSTGIPFIIVPLKTLSALKRSEVNFERYREFIQTTTAKEIFIFCPETYHPNNQICARMFAPALGVPEDPATGSANGCLAGYLSNYDYFGSDQVNIRVEQGYEIDRPSLLLLKSQKIGDLIQVEVGGSVITVATGILV</sequence>
<dbReference type="Proteomes" id="UP000640725">
    <property type="component" value="Unassembled WGS sequence"/>
</dbReference>
<dbReference type="PIRSF" id="PIRSF016184">
    <property type="entry name" value="PhzC_PhzF"/>
    <property type="match status" value="1"/>
</dbReference>
<dbReference type="Pfam" id="PF02567">
    <property type="entry name" value="PhzC-PhzF"/>
    <property type="match status" value="1"/>
</dbReference>
<dbReference type="PANTHER" id="PTHR13774:SF32">
    <property type="entry name" value="ANTISENSE-ENHANCING SEQUENCE 1"/>
    <property type="match status" value="1"/>
</dbReference>
<dbReference type="NCBIfam" id="TIGR00654">
    <property type="entry name" value="PhzF_family"/>
    <property type="match status" value="1"/>
</dbReference>
<dbReference type="RefSeq" id="WP_193872142.1">
    <property type="nucleotide sequence ID" value="NZ_JADEWU010000124.1"/>
</dbReference>
<protein>
    <submittedName>
        <fullName evidence="1">PhzF family phenazine biosynthesis protein</fullName>
    </submittedName>
</protein>
<keyword evidence="2" id="KW-1185">Reference proteome</keyword>
<name>A0ABR9UK01_9CYAN</name>
<dbReference type="SUPFAM" id="SSF54506">
    <property type="entry name" value="Diaminopimelate epimerase-like"/>
    <property type="match status" value="1"/>
</dbReference>
<evidence type="ECO:0000313" key="2">
    <source>
        <dbReference type="Proteomes" id="UP000640725"/>
    </source>
</evidence>
<gene>
    <name evidence="1" type="ORF">IQ236_26655</name>
</gene>
<comment type="caution">
    <text evidence="1">The sequence shown here is derived from an EMBL/GenBank/DDBJ whole genome shotgun (WGS) entry which is preliminary data.</text>
</comment>
<evidence type="ECO:0000313" key="1">
    <source>
        <dbReference type="EMBL" id="MBE9146780.1"/>
    </source>
</evidence>
<proteinExistence type="predicted"/>
<dbReference type="InterPro" id="IPR003719">
    <property type="entry name" value="Phenazine_PhzF-like"/>
</dbReference>